<feature type="compositionally biased region" description="Polar residues" evidence="1">
    <location>
        <begin position="21"/>
        <end position="32"/>
    </location>
</feature>
<dbReference type="AlphaFoldDB" id="W2SDA3"/>
<dbReference type="Proteomes" id="UP000030752">
    <property type="component" value="Unassembled WGS sequence"/>
</dbReference>
<dbReference type="InParanoid" id="W2SDA3"/>
<sequence>MSPNNQKNNASNGGNGSKPNDNSNPQSPQTPTQEELQEELQAAQALPGLHGTGSAPLMHHAAADNNEPEATTTLHLPSAPQHAPAGVEGALTIAPARIPTAVNAPVTADDVRELLHALEMADARTYTFITRNIPSNLRQLQIIARIYNNMGPTRTLTNAITTLEDADWNLGEALQNWRRIERLRGLPAEARRQDQHNYMLDRSGARGGQRFHP</sequence>
<reference evidence="2 3" key="1">
    <citation type="submission" date="2013-03" db="EMBL/GenBank/DDBJ databases">
        <title>The Genome Sequence of Phialophora europaea CBS 101466.</title>
        <authorList>
            <consortium name="The Broad Institute Genomics Platform"/>
            <person name="Cuomo C."/>
            <person name="de Hoog S."/>
            <person name="Gorbushina A."/>
            <person name="Walker B."/>
            <person name="Young S.K."/>
            <person name="Zeng Q."/>
            <person name="Gargeya S."/>
            <person name="Fitzgerald M."/>
            <person name="Haas B."/>
            <person name="Abouelleil A."/>
            <person name="Allen A.W."/>
            <person name="Alvarado L."/>
            <person name="Arachchi H.M."/>
            <person name="Berlin A.M."/>
            <person name="Chapman S.B."/>
            <person name="Gainer-Dewar J."/>
            <person name="Goldberg J."/>
            <person name="Griggs A."/>
            <person name="Gujja S."/>
            <person name="Hansen M."/>
            <person name="Howarth C."/>
            <person name="Imamovic A."/>
            <person name="Ireland A."/>
            <person name="Larimer J."/>
            <person name="McCowan C."/>
            <person name="Murphy C."/>
            <person name="Pearson M."/>
            <person name="Poon T.W."/>
            <person name="Priest M."/>
            <person name="Roberts A."/>
            <person name="Saif S."/>
            <person name="Shea T."/>
            <person name="Sisk P."/>
            <person name="Sykes S."/>
            <person name="Wortman J."/>
            <person name="Nusbaum C."/>
            <person name="Birren B."/>
        </authorList>
    </citation>
    <scope>NUCLEOTIDE SEQUENCE [LARGE SCALE GENOMIC DNA]</scope>
    <source>
        <strain evidence="2 3">CBS 101466</strain>
    </source>
</reference>
<dbReference type="HOGENOM" id="CLU_1294352_0_0_1"/>
<evidence type="ECO:0000313" key="2">
    <source>
        <dbReference type="EMBL" id="ETN46008.1"/>
    </source>
</evidence>
<proteinExistence type="predicted"/>
<accession>W2SDA3</accession>
<feature type="region of interest" description="Disordered" evidence="1">
    <location>
        <begin position="194"/>
        <end position="213"/>
    </location>
</feature>
<dbReference type="GeneID" id="19967530"/>
<organism evidence="2 3">
    <name type="scientific">Cyphellophora europaea (strain CBS 101466)</name>
    <name type="common">Phialophora europaea</name>
    <dbReference type="NCBI Taxonomy" id="1220924"/>
    <lineage>
        <taxon>Eukaryota</taxon>
        <taxon>Fungi</taxon>
        <taxon>Dikarya</taxon>
        <taxon>Ascomycota</taxon>
        <taxon>Pezizomycotina</taxon>
        <taxon>Eurotiomycetes</taxon>
        <taxon>Chaetothyriomycetidae</taxon>
        <taxon>Chaetothyriales</taxon>
        <taxon>Cyphellophoraceae</taxon>
        <taxon>Cyphellophora</taxon>
    </lineage>
</organism>
<gene>
    <name evidence="2" type="ORF">HMPREF1541_00191</name>
</gene>
<feature type="region of interest" description="Disordered" evidence="1">
    <location>
        <begin position="1"/>
        <end position="39"/>
    </location>
</feature>
<dbReference type="EMBL" id="KB822711">
    <property type="protein sequence ID" value="ETN46008.1"/>
    <property type="molecule type" value="Genomic_DNA"/>
</dbReference>
<dbReference type="RefSeq" id="XP_008710720.1">
    <property type="nucleotide sequence ID" value="XM_008712498.1"/>
</dbReference>
<keyword evidence="3" id="KW-1185">Reference proteome</keyword>
<dbReference type="VEuPathDB" id="FungiDB:HMPREF1541_00191"/>
<protein>
    <submittedName>
        <fullName evidence="2">Uncharacterized protein</fullName>
    </submittedName>
</protein>
<evidence type="ECO:0000256" key="1">
    <source>
        <dbReference type="SAM" id="MobiDB-lite"/>
    </source>
</evidence>
<feature type="compositionally biased region" description="Low complexity" evidence="1">
    <location>
        <begin position="1"/>
        <end position="20"/>
    </location>
</feature>
<evidence type="ECO:0000313" key="3">
    <source>
        <dbReference type="Proteomes" id="UP000030752"/>
    </source>
</evidence>
<name>W2SDA3_CYPE1</name>